<dbReference type="InterPro" id="IPR008869">
    <property type="entry name" value="MlaC/ttg2D"/>
</dbReference>
<feature type="signal peptide" evidence="1">
    <location>
        <begin position="1"/>
        <end position="25"/>
    </location>
</feature>
<name>A0ABV6G0F0_9GAMM</name>
<proteinExistence type="predicted"/>
<keyword evidence="3" id="KW-1185">Reference proteome</keyword>
<dbReference type="PANTHER" id="PTHR36573:SF1">
    <property type="entry name" value="INTERMEMBRANE PHOSPHOLIPID TRANSPORT SYSTEM BINDING PROTEIN MLAC"/>
    <property type="match status" value="1"/>
</dbReference>
<protein>
    <submittedName>
        <fullName evidence="2">Phospholipid-binding protein MlaC</fullName>
    </submittedName>
</protein>
<dbReference type="InterPro" id="IPR042245">
    <property type="entry name" value="Tgt2/MlaC_sf"/>
</dbReference>
<evidence type="ECO:0000256" key="1">
    <source>
        <dbReference type="SAM" id="SignalP"/>
    </source>
</evidence>
<reference evidence="2 3" key="1">
    <citation type="submission" date="2024-09" db="EMBL/GenBank/DDBJ databases">
        <authorList>
            <person name="Sun Q."/>
            <person name="Mori K."/>
        </authorList>
    </citation>
    <scope>NUCLEOTIDE SEQUENCE [LARGE SCALE GENOMIC DNA]</scope>
    <source>
        <strain evidence="2 3">CCM 7415</strain>
    </source>
</reference>
<dbReference type="Pfam" id="PF05494">
    <property type="entry name" value="MlaC"/>
    <property type="match status" value="1"/>
</dbReference>
<organism evidence="2 3">
    <name type="scientific">Kushneria aurantia</name>
    <dbReference type="NCBI Taxonomy" id="504092"/>
    <lineage>
        <taxon>Bacteria</taxon>
        <taxon>Pseudomonadati</taxon>
        <taxon>Pseudomonadota</taxon>
        <taxon>Gammaproteobacteria</taxon>
        <taxon>Oceanospirillales</taxon>
        <taxon>Halomonadaceae</taxon>
        <taxon>Kushneria</taxon>
    </lineage>
</organism>
<dbReference type="PIRSF" id="PIRSF004649">
    <property type="entry name" value="MlaC"/>
    <property type="match status" value="1"/>
</dbReference>
<dbReference type="RefSeq" id="WP_019952242.1">
    <property type="nucleotide sequence ID" value="NZ_JBHLVX010000011.1"/>
</dbReference>
<keyword evidence="1" id="KW-0732">Signal</keyword>
<sequence>MKRISTAIVMALSLMSAGFTVNAVAADQSQPNQSGQSSQSPQQLVQQSVDNLMSKLDNRQQYYRSHPEELKQVVRDNIVPLIDWQYAAASVMGKYFRAATPEQRSRFLNVFRQTLVDTYSQGLVTFDYQSVNVLSSDQDQRYQDQASVDMEVVGTDGQRYPVSYTLRQSNGQWKVVNVVVNGINLGLTFRNQFEQAMQNNNRNIDAVINGWAPEVDLEEGGNQQAQG</sequence>
<dbReference type="Gene3D" id="3.10.450.710">
    <property type="entry name" value="Tgt2/MlaC"/>
    <property type="match status" value="1"/>
</dbReference>
<comment type="caution">
    <text evidence="2">The sequence shown here is derived from an EMBL/GenBank/DDBJ whole genome shotgun (WGS) entry which is preliminary data.</text>
</comment>
<evidence type="ECO:0000313" key="2">
    <source>
        <dbReference type="EMBL" id="MFC0266968.1"/>
    </source>
</evidence>
<accession>A0ABV6G0F0</accession>
<dbReference type="EMBL" id="JBHLVX010000011">
    <property type="protein sequence ID" value="MFC0266968.1"/>
    <property type="molecule type" value="Genomic_DNA"/>
</dbReference>
<feature type="chain" id="PRO_5045887415" evidence="1">
    <location>
        <begin position="26"/>
        <end position="227"/>
    </location>
</feature>
<evidence type="ECO:0000313" key="3">
    <source>
        <dbReference type="Proteomes" id="UP001589814"/>
    </source>
</evidence>
<gene>
    <name evidence="2" type="ORF">ACFFHW_02965</name>
</gene>
<dbReference type="Proteomes" id="UP001589814">
    <property type="component" value="Unassembled WGS sequence"/>
</dbReference>
<dbReference type="PANTHER" id="PTHR36573">
    <property type="entry name" value="INTERMEMBRANE PHOSPHOLIPID TRANSPORT SYSTEM BINDING PROTEIN MLAC"/>
    <property type="match status" value="1"/>
</dbReference>